<dbReference type="RefSeq" id="XP_025574827.1">
    <property type="nucleotide sequence ID" value="XM_025713323.1"/>
</dbReference>
<dbReference type="Proteomes" id="UP000249402">
    <property type="component" value="Unassembled WGS sequence"/>
</dbReference>
<evidence type="ECO:0000313" key="1">
    <source>
        <dbReference type="EMBL" id="RAL00500.1"/>
    </source>
</evidence>
<dbReference type="OrthoDB" id="10622269at2759"/>
<dbReference type="VEuPathDB" id="FungiDB:BO80DRAFT_100455"/>
<name>A0A395GYR5_9EURO</name>
<gene>
    <name evidence="1" type="ORF">BO80DRAFT_100455</name>
</gene>
<dbReference type="GeneID" id="37218188"/>
<protein>
    <submittedName>
        <fullName evidence="1">Uncharacterized protein</fullName>
    </submittedName>
</protein>
<keyword evidence="2" id="KW-1185">Reference proteome</keyword>
<accession>A0A395GYR5</accession>
<proteinExistence type="predicted"/>
<sequence length="91" mass="9988">MWLQSTKLMYLLQVVPDGRASLAFLLLPFLTSDSLPLVLDPDLIASGTSSFQADRHGIRDCSPAIYGDSTRDFVCCLPGSLQLVLFDSLPR</sequence>
<dbReference type="AlphaFoldDB" id="A0A395GYR5"/>
<organism evidence="1 2">
    <name type="scientific">Aspergillus ibericus CBS 121593</name>
    <dbReference type="NCBI Taxonomy" id="1448316"/>
    <lineage>
        <taxon>Eukaryota</taxon>
        <taxon>Fungi</taxon>
        <taxon>Dikarya</taxon>
        <taxon>Ascomycota</taxon>
        <taxon>Pezizomycotina</taxon>
        <taxon>Eurotiomycetes</taxon>
        <taxon>Eurotiomycetidae</taxon>
        <taxon>Eurotiales</taxon>
        <taxon>Aspergillaceae</taxon>
        <taxon>Aspergillus</taxon>
        <taxon>Aspergillus subgen. Circumdati</taxon>
    </lineage>
</organism>
<reference evidence="1 2" key="1">
    <citation type="submission" date="2018-02" db="EMBL/GenBank/DDBJ databases">
        <title>The genomes of Aspergillus section Nigri reveals drivers in fungal speciation.</title>
        <authorList>
            <consortium name="DOE Joint Genome Institute"/>
            <person name="Vesth T.C."/>
            <person name="Nybo J."/>
            <person name="Theobald S."/>
            <person name="Brandl J."/>
            <person name="Frisvad J.C."/>
            <person name="Nielsen K.F."/>
            <person name="Lyhne E.K."/>
            <person name="Kogle M.E."/>
            <person name="Kuo A."/>
            <person name="Riley R."/>
            <person name="Clum A."/>
            <person name="Nolan M."/>
            <person name="Lipzen A."/>
            <person name="Salamov A."/>
            <person name="Henrissat B."/>
            <person name="Wiebenga A."/>
            <person name="De vries R.P."/>
            <person name="Grigoriev I.V."/>
            <person name="Mortensen U.H."/>
            <person name="Andersen M.R."/>
            <person name="Baker S.E."/>
        </authorList>
    </citation>
    <scope>NUCLEOTIDE SEQUENCE [LARGE SCALE GENOMIC DNA]</scope>
    <source>
        <strain evidence="1 2">CBS 121593</strain>
    </source>
</reference>
<dbReference type="EMBL" id="KZ824440">
    <property type="protein sequence ID" value="RAL00500.1"/>
    <property type="molecule type" value="Genomic_DNA"/>
</dbReference>
<evidence type="ECO:0000313" key="2">
    <source>
        <dbReference type="Proteomes" id="UP000249402"/>
    </source>
</evidence>